<gene>
    <name evidence="9" type="ORF">PAC_04973</name>
</gene>
<feature type="transmembrane region" description="Helical" evidence="7">
    <location>
        <begin position="112"/>
        <end position="133"/>
    </location>
</feature>
<protein>
    <recommendedName>
        <fullName evidence="8">Rhodopsin domain-containing protein</fullName>
    </recommendedName>
</protein>
<keyword evidence="4 7" id="KW-0472">Membrane</keyword>
<feature type="transmembrane region" description="Helical" evidence="7">
    <location>
        <begin position="195"/>
        <end position="215"/>
    </location>
</feature>
<comment type="similarity">
    <text evidence="5">Belongs to the SAT4 family.</text>
</comment>
<keyword evidence="10" id="KW-1185">Reference proteome</keyword>
<evidence type="ECO:0000256" key="4">
    <source>
        <dbReference type="ARBA" id="ARBA00023136"/>
    </source>
</evidence>
<feature type="transmembrane region" description="Helical" evidence="7">
    <location>
        <begin position="28"/>
        <end position="49"/>
    </location>
</feature>
<dbReference type="GO" id="GO:0016020">
    <property type="term" value="C:membrane"/>
    <property type="evidence" value="ECO:0007669"/>
    <property type="project" value="UniProtKB-SubCell"/>
</dbReference>
<evidence type="ECO:0000256" key="5">
    <source>
        <dbReference type="ARBA" id="ARBA00038359"/>
    </source>
</evidence>
<dbReference type="InterPro" id="IPR052337">
    <property type="entry name" value="SAT4-like"/>
</dbReference>
<evidence type="ECO:0000256" key="3">
    <source>
        <dbReference type="ARBA" id="ARBA00022989"/>
    </source>
</evidence>
<evidence type="ECO:0000259" key="8">
    <source>
        <dbReference type="Pfam" id="PF20684"/>
    </source>
</evidence>
<sequence length="534" mass="59270">MPGSPIPPELVPYLLHEKVDSSSVQNSIITINSVFLTLILVTAGLRFWVRFRMLRSAGLDDILMIIALVFAIFLSIACLVGEFFGLGKHIWNLSSNLADIPSDTGKITKSLYGAYLAYSIAITFTKFSIMATYTRIFSAGWLRNVVYGTAIVVLCFWIASIFAIIFTCVPVQAAWDYNIKGRCFLIVNFFYASSAFNILTDLLLVVLPVPTLWALDMPKPQRTVLICLFVLGSFACVASILRLTHLNHLSSGFDVTYQTVSSLNWSVVEVDTGIVCAALSSLRPLAKRFIPKLFPLSSRSSSPTEKPITSTTTQTSNSFISRFLPPPAKILSFNAMMSPAPSGLTKPTRSGSIASSKSEIYVQKTFEVQTMKDLPALPDFPLAMRRTKSRAEAKYVDEVVQVQPPSGMSLKGKEKEIETEPVEIQIPQRMSSIGKGKWKAKEMVQTEVEVESSIQWTERNWPDTPTLKWPKRALTKGNQERDESWSRPSVVGMFTVDLLDFTSSEDEGLTKDEGRESSESERTIRGEVVGDISC</sequence>
<feature type="transmembrane region" description="Helical" evidence="7">
    <location>
        <begin position="61"/>
        <end position="84"/>
    </location>
</feature>
<organism evidence="9 10">
    <name type="scientific">Phialocephala subalpina</name>
    <dbReference type="NCBI Taxonomy" id="576137"/>
    <lineage>
        <taxon>Eukaryota</taxon>
        <taxon>Fungi</taxon>
        <taxon>Dikarya</taxon>
        <taxon>Ascomycota</taxon>
        <taxon>Pezizomycotina</taxon>
        <taxon>Leotiomycetes</taxon>
        <taxon>Helotiales</taxon>
        <taxon>Mollisiaceae</taxon>
        <taxon>Phialocephala</taxon>
        <taxon>Phialocephala fortinii species complex</taxon>
    </lineage>
</organism>
<evidence type="ECO:0000313" key="9">
    <source>
        <dbReference type="EMBL" id="CZR55087.1"/>
    </source>
</evidence>
<reference evidence="9 10" key="1">
    <citation type="submission" date="2016-03" db="EMBL/GenBank/DDBJ databases">
        <authorList>
            <person name="Ploux O."/>
        </authorList>
    </citation>
    <scope>NUCLEOTIDE SEQUENCE [LARGE SCALE GENOMIC DNA]</scope>
    <source>
        <strain evidence="9 10">UAMH 11012</strain>
    </source>
</reference>
<proteinExistence type="inferred from homology"/>
<name>A0A1L7WQP8_9HELO</name>
<evidence type="ECO:0000256" key="6">
    <source>
        <dbReference type="SAM" id="MobiDB-lite"/>
    </source>
</evidence>
<feature type="transmembrane region" description="Helical" evidence="7">
    <location>
        <begin position="145"/>
        <end position="175"/>
    </location>
</feature>
<evidence type="ECO:0000256" key="1">
    <source>
        <dbReference type="ARBA" id="ARBA00004141"/>
    </source>
</evidence>
<evidence type="ECO:0000256" key="2">
    <source>
        <dbReference type="ARBA" id="ARBA00022692"/>
    </source>
</evidence>
<dbReference type="Proteomes" id="UP000184330">
    <property type="component" value="Unassembled WGS sequence"/>
</dbReference>
<feature type="domain" description="Rhodopsin" evidence="8">
    <location>
        <begin position="45"/>
        <end position="288"/>
    </location>
</feature>
<dbReference type="PANTHER" id="PTHR33048">
    <property type="entry name" value="PTH11-LIKE INTEGRAL MEMBRANE PROTEIN (AFU_ORTHOLOGUE AFUA_5G11245)"/>
    <property type="match status" value="1"/>
</dbReference>
<dbReference type="OrthoDB" id="5429740at2759"/>
<feature type="compositionally biased region" description="Basic and acidic residues" evidence="6">
    <location>
        <begin position="508"/>
        <end position="525"/>
    </location>
</feature>
<dbReference type="Pfam" id="PF20684">
    <property type="entry name" value="Fung_rhodopsin"/>
    <property type="match status" value="1"/>
</dbReference>
<evidence type="ECO:0000256" key="7">
    <source>
        <dbReference type="SAM" id="Phobius"/>
    </source>
</evidence>
<accession>A0A1L7WQP8</accession>
<dbReference type="InterPro" id="IPR049326">
    <property type="entry name" value="Rhodopsin_dom_fungi"/>
</dbReference>
<comment type="subcellular location">
    <subcellularLocation>
        <location evidence="1">Membrane</location>
        <topology evidence="1">Multi-pass membrane protein</topology>
    </subcellularLocation>
</comment>
<dbReference type="AlphaFoldDB" id="A0A1L7WQP8"/>
<keyword evidence="3 7" id="KW-1133">Transmembrane helix</keyword>
<dbReference type="STRING" id="576137.A0A1L7WQP8"/>
<keyword evidence="2 7" id="KW-0812">Transmembrane</keyword>
<dbReference type="PANTHER" id="PTHR33048:SF131">
    <property type="entry name" value="INTEGRAL MEMBRANE PROTEIN"/>
    <property type="match status" value="1"/>
</dbReference>
<evidence type="ECO:0000313" key="10">
    <source>
        <dbReference type="Proteomes" id="UP000184330"/>
    </source>
</evidence>
<feature type="region of interest" description="Disordered" evidence="6">
    <location>
        <begin position="504"/>
        <end position="529"/>
    </location>
</feature>
<feature type="transmembrane region" description="Helical" evidence="7">
    <location>
        <begin position="224"/>
        <end position="243"/>
    </location>
</feature>
<dbReference type="EMBL" id="FJOG01000006">
    <property type="protein sequence ID" value="CZR55087.1"/>
    <property type="molecule type" value="Genomic_DNA"/>
</dbReference>